<dbReference type="PROSITE" id="PS51382">
    <property type="entry name" value="SPX"/>
    <property type="match status" value="1"/>
</dbReference>
<evidence type="ECO:0000256" key="2">
    <source>
        <dbReference type="ARBA" id="ARBA00022554"/>
    </source>
</evidence>
<proteinExistence type="predicted"/>
<evidence type="ECO:0000256" key="3">
    <source>
        <dbReference type="ARBA" id="ARBA00022692"/>
    </source>
</evidence>
<keyword evidence="10" id="KW-1185">Reference proteome</keyword>
<gene>
    <name evidence="9" type="ORF">VPNG_06508</name>
</gene>
<keyword evidence="4 7" id="KW-1133">Transmembrane helix</keyword>
<feature type="transmembrane region" description="Helical" evidence="7">
    <location>
        <begin position="469"/>
        <end position="490"/>
    </location>
</feature>
<feature type="region of interest" description="Disordered" evidence="6">
    <location>
        <begin position="303"/>
        <end position="372"/>
    </location>
</feature>
<evidence type="ECO:0000256" key="1">
    <source>
        <dbReference type="ARBA" id="ARBA00004128"/>
    </source>
</evidence>
<evidence type="ECO:0000313" key="10">
    <source>
        <dbReference type="Proteomes" id="UP000285146"/>
    </source>
</evidence>
<dbReference type="AlphaFoldDB" id="A0A423X271"/>
<evidence type="ECO:0000256" key="7">
    <source>
        <dbReference type="SAM" id="Phobius"/>
    </source>
</evidence>
<name>A0A423X271_9PEZI</name>
<feature type="transmembrane region" description="Helical" evidence="7">
    <location>
        <begin position="400"/>
        <end position="424"/>
    </location>
</feature>
<keyword evidence="2" id="KW-0926">Vacuole</keyword>
<dbReference type="GO" id="GO:0006799">
    <property type="term" value="P:polyphosphate biosynthetic process"/>
    <property type="evidence" value="ECO:0007669"/>
    <property type="project" value="UniProtKB-ARBA"/>
</dbReference>
<dbReference type="GO" id="GO:0005774">
    <property type="term" value="C:vacuolar membrane"/>
    <property type="evidence" value="ECO:0007669"/>
    <property type="project" value="UniProtKB-SubCell"/>
</dbReference>
<organism evidence="9 10">
    <name type="scientific">Cytospora leucostoma</name>
    <dbReference type="NCBI Taxonomy" id="1230097"/>
    <lineage>
        <taxon>Eukaryota</taxon>
        <taxon>Fungi</taxon>
        <taxon>Dikarya</taxon>
        <taxon>Ascomycota</taxon>
        <taxon>Pezizomycotina</taxon>
        <taxon>Sordariomycetes</taxon>
        <taxon>Sordariomycetidae</taxon>
        <taxon>Diaporthales</taxon>
        <taxon>Cytosporaceae</taxon>
        <taxon>Cytospora</taxon>
    </lineage>
</organism>
<dbReference type="STRING" id="1230097.A0A423X271"/>
<comment type="caution">
    <text evidence="9">The sequence shown here is derived from an EMBL/GenBank/DDBJ whole genome shotgun (WGS) entry which is preliminary data.</text>
</comment>
<dbReference type="InterPro" id="IPR004331">
    <property type="entry name" value="SPX_dom"/>
</dbReference>
<keyword evidence="5 7" id="KW-0472">Membrane</keyword>
<keyword evidence="3 7" id="KW-0812">Transmembrane</keyword>
<dbReference type="PANTHER" id="PTHR46140:SF1">
    <property type="entry name" value="VACUOLAR TRANSPORTER CHAPERONE COMPLEX SUBUNIT 4-RELATED"/>
    <property type="match status" value="1"/>
</dbReference>
<dbReference type="InterPro" id="IPR051572">
    <property type="entry name" value="VTC_Complex_Subunit"/>
</dbReference>
<accession>A0A423X271</accession>
<evidence type="ECO:0000313" key="9">
    <source>
        <dbReference type="EMBL" id="ROW09994.1"/>
    </source>
</evidence>
<dbReference type="OrthoDB" id="5588846at2759"/>
<dbReference type="CDD" id="cd14474">
    <property type="entry name" value="SPX_YDR089W"/>
    <property type="match status" value="1"/>
</dbReference>
<dbReference type="InParanoid" id="A0A423X271"/>
<dbReference type="EMBL" id="LKEB01000029">
    <property type="protein sequence ID" value="ROW09994.1"/>
    <property type="molecule type" value="Genomic_DNA"/>
</dbReference>
<dbReference type="Proteomes" id="UP000285146">
    <property type="component" value="Unassembled WGS sequence"/>
</dbReference>
<sequence>MKYGENFERESVPEWSLHNIDYNYLKHFIKANTTRDEAKAIAIPGQPDTHLAKVEDELYNELSAQHDRAGLFVSAKADEITRRLQHLSQQVQRLISRCATDDAEEISIKQRRRFRKLEREVLSCGDDIQGLQRFVNAQVTAFRKILKKYRKWTGSTTMGSHFKDDVLARPKSFTHKDFQPLGQAYEELLATIRDSAPVRRPPQSPPVNDEETVSEQSGGARQNLRRVTIHPGPPQTNIFQPEQIRYWNEYDNGSENGDVGDEYVIYINPDEEADYGADLKSLLNTITAPFSKARSWVKVHRRERQSLLSEPSSASTYGATDEAASPRNGSYFTLPPGRGTYGRGKYYSASSDTDGDDDASRDPGDAGYASSVEFPSGYETHYATLPSIEEQRMALYKDRLVFIVTGGLFAMSFLILGIATVLMFTGRHRLRVEVDAAVTVGSVVSLGCACTALALTMARWDYLGIGSRAVVAVTFPIVCIANGMLLVLVMGNTTL</sequence>
<feature type="region of interest" description="Disordered" evidence="6">
    <location>
        <begin position="196"/>
        <end position="221"/>
    </location>
</feature>
<feature type="domain" description="SPX" evidence="8">
    <location>
        <begin position="1"/>
        <end position="163"/>
    </location>
</feature>
<evidence type="ECO:0000259" key="8">
    <source>
        <dbReference type="PROSITE" id="PS51382"/>
    </source>
</evidence>
<feature type="transmembrane region" description="Helical" evidence="7">
    <location>
        <begin position="436"/>
        <end position="457"/>
    </location>
</feature>
<reference evidence="9 10" key="1">
    <citation type="submission" date="2015-09" db="EMBL/GenBank/DDBJ databases">
        <title>Host preference determinants of Valsa canker pathogens revealed by comparative genomics.</title>
        <authorList>
            <person name="Yin Z."/>
            <person name="Huang L."/>
        </authorList>
    </citation>
    <scope>NUCLEOTIDE SEQUENCE [LARGE SCALE GENOMIC DNA]</scope>
    <source>
        <strain evidence="9 10">SXYLt</strain>
    </source>
</reference>
<evidence type="ECO:0000256" key="4">
    <source>
        <dbReference type="ARBA" id="ARBA00022989"/>
    </source>
</evidence>
<dbReference type="PANTHER" id="PTHR46140">
    <property type="entry name" value="VACUOLAR TRANSPORTER CHAPERONE 1-RELATED"/>
    <property type="match status" value="1"/>
</dbReference>
<comment type="subcellular location">
    <subcellularLocation>
        <location evidence="1">Vacuole membrane</location>
        <topology evidence="1">Multi-pass membrane protein</topology>
    </subcellularLocation>
</comment>
<feature type="compositionally biased region" description="Polar residues" evidence="6">
    <location>
        <begin position="306"/>
        <end position="318"/>
    </location>
</feature>
<evidence type="ECO:0000256" key="6">
    <source>
        <dbReference type="SAM" id="MobiDB-lite"/>
    </source>
</evidence>
<evidence type="ECO:0000256" key="5">
    <source>
        <dbReference type="ARBA" id="ARBA00023136"/>
    </source>
</evidence>
<protein>
    <recommendedName>
        <fullName evidence="8">SPX domain-containing protein</fullName>
    </recommendedName>
</protein>